<dbReference type="FunFam" id="3.40.570.10:FF:000007">
    <property type="entry name" value="Alkaline nuclease"/>
    <property type="match status" value="1"/>
</dbReference>
<feature type="domain" description="DNA/RNA non-specific endonuclease/pyrophosphatase/phosphodiesterase" evidence="8">
    <location>
        <begin position="208"/>
        <end position="456"/>
    </location>
</feature>
<dbReference type="EMBL" id="GBXI01001025">
    <property type="protein sequence ID" value="JAD13267.1"/>
    <property type="molecule type" value="Transcribed_RNA"/>
</dbReference>
<evidence type="ECO:0000259" key="7">
    <source>
        <dbReference type="SMART" id="SM00477"/>
    </source>
</evidence>
<dbReference type="PANTHER" id="PTHR13966:SF19">
    <property type="entry name" value="NUCLEASE EXOG, MITOCHONDRIAL"/>
    <property type="match status" value="1"/>
</dbReference>
<dbReference type="SMART" id="SM00892">
    <property type="entry name" value="Endonuclease_NS"/>
    <property type="match status" value="1"/>
</dbReference>
<dbReference type="InterPro" id="IPR040255">
    <property type="entry name" value="Non-specific_endonuclease"/>
</dbReference>
<evidence type="ECO:0000313" key="9">
    <source>
        <dbReference type="EMBL" id="JAC98333.1"/>
    </source>
</evidence>
<reference evidence="9" key="2">
    <citation type="journal article" date="2015" name="Gigascience">
        <title>Reconstructing a comprehensive transcriptome assembly of a white-pupal translocated strain of the pest fruit fly Bactrocera cucurbitae.</title>
        <authorList>
            <person name="Sim S.B."/>
            <person name="Calla B."/>
            <person name="Hall B."/>
            <person name="DeRego T."/>
            <person name="Geib S.M."/>
        </authorList>
    </citation>
    <scope>NUCLEOTIDE SEQUENCE</scope>
</reference>
<dbReference type="GO" id="GO:0046872">
    <property type="term" value="F:metal ion binding"/>
    <property type="evidence" value="ECO:0007669"/>
    <property type="project" value="UniProtKB-KW"/>
</dbReference>
<gene>
    <name evidence="9" type="primary">nucA_1</name>
    <name evidence="10" type="synonym">nucA_0</name>
    <name evidence="9" type="ORF">g.33433</name>
    <name evidence="10" type="ORF">g.33438</name>
</gene>
<evidence type="ECO:0000313" key="10">
    <source>
        <dbReference type="EMBL" id="JAD13267.1"/>
    </source>
</evidence>
<evidence type="ECO:0000256" key="2">
    <source>
        <dbReference type="ARBA" id="ARBA00022722"/>
    </source>
</evidence>
<keyword evidence="3" id="KW-0378">Hydrolase</keyword>
<keyword evidence="5" id="KW-0479">Metal-binding</keyword>
<feature type="domain" description="ENPP1-3/EXOG-like endonuclease/phosphodiesterase" evidence="7">
    <location>
        <begin position="252"/>
        <end position="442"/>
    </location>
</feature>
<feature type="binding site" evidence="5">
    <location>
        <position position="325"/>
    </location>
    <ligand>
        <name>Mg(2+)</name>
        <dbReference type="ChEBI" id="CHEBI:18420"/>
        <note>catalytic</note>
    </ligand>
</feature>
<dbReference type="InterPro" id="IPR044925">
    <property type="entry name" value="His-Me_finger_sf"/>
</dbReference>
<dbReference type="GO" id="GO:0005743">
    <property type="term" value="C:mitochondrial inner membrane"/>
    <property type="evidence" value="ECO:0007669"/>
    <property type="project" value="TreeGrafter"/>
</dbReference>
<keyword evidence="3" id="KW-0255">Endonuclease</keyword>
<evidence type="ECO:0000256" key="6">
    <source>
        <dbReference type="SAM" id="MobiDB-lite"/>
    </source>
</evidence>
<dbReference type="EMBL" id="GBXI01015958">
    <property type="protein sequence ID" value="JAC98333.1"/>
    <property type="molecule type" value="Transcribed_RNA"/>
</dbReference>
<dbReference type="Pfam" id="PF01223">
    <property type="entry name" value="Endonuclease_NS"/>
    <property type="match status" value="1"/>
</dbReference>
<organism evidence="9">
    <name type="scientific">Zeugodacus cucurbitae</name>
    <name type="common">Melon fruit fly</name>
    <name type="synonym">Bactrocera cucurbitae</name>
    <dbReference type="NCBI Taxonomy" id="28588"/>
    <lineage>
        <taxon>Eukaryota</taxon>
        <taxon>Metazoa</taxon>
        <taxon>Ecdysozoa</taxon>
        <taxon>Arthropoda</taxon>
        <taxon>Hexapoda</taxon>
        <taxon>Insecta</taxon>
        <taxon>Pterygota</taxon>
        <taxon>Neoptera</taxon>
        <taxon>Endopterygota</taxon>
        <taxon>Diptera</taxon>
        <taxon>Brachycera</taxon>
        <taxon>Muscomorpha</taxon>
        <taxon>Tephritoidea</taxon>
        <taxon>Tephritidae</taxon>
        <taxon>Zeugodacus</taxon>
        <taxon>Zeugodacus</taxon>
    </lineage>
</organism>
<protein>
    <submittedName>
        <fullName evidence="9">Nuclease</fullName>
    </submittedName>
</protein>
<sequence>MYAHATTTVKTPSTSREHITKTTKQPMRSALNIYILFGVFVCVVGREAVKPADDVALILKRVEAGDTTEENAPVHNNNARPCTIDTQYDLPKPNLPQPLYIRPNSTEYWLPNDDGFIEVPQGSSIELICTASFANATVKATGISRKTRVIRPRCHQGTTFTLNGEKYEFRQFLCTQPVKYTVERTAQACANNTAQLYRVGYNLTRTRFLETMQICHDDDELRTHYVRYTLQPANQYYQPGVKRLSFSKAKHFTQYDMNYFYSQRNQQQQAAQLLGSEDQAQTCFDKKSLFLSRGHLAAKADMIYATQQRTTYTFFNAAPQWQSFNGGQWATLEERVRAFVKQSKQTVTCYTGTVGTMQLRNTSGDKRQPYYLSYDKNNNGLLPVPALYFRIIVTAAGRAGIVLLGTNDPFATLREIHEEYVICTDVREHVPWLKWMKNRVDDSKSGYMYACRVDEFSKVVPTLTAELANVSELLV</sequence>
<dbReference type="SMART" id="SM00477">
    <property type="entry name" value="NUC"/>
    <property type="match status" value="1"/>
</dbReference>
<dbReference type="InterPro" id="IPR044929">
    <property type="entry name" value="DNA/RNA_non-sp_Endonuclease_sf"/>
</dbReference>
<evidence type="ECO:0000256" key="1">
    <source>
        <dbReference type="ARBA" id="ARBA00010052"/>
    </source>
</evidence>
<feature type="active site" description="Proton acceptor" evidence="4">
    <location>
        <position position="295"/>
    </location>
</feature>
<dbReference type="InterPro" id="IPR020821">
    <property type="entry name" value="ENPP1-3/EXOG-like_nuc-like"/>
</dbReference>
<dbReference type="InterPro" id="IPR001604">
    <property type="entry name" value="Endo_G_ENPP1-like_dom"/>
</dbReference>
<name>A0A0A1WH44_ZEUCU</name>
<accession>A0A0A1WH44</accession>
<evidence type="ECO:0000256" key="3">
    <source>
        <dbReference type="ARBA" id="ARBA00022759"/>
    </source>
</evidence>
<evidence type="ECO:0000256" key="5">
    <source>
        <dbReference type="PIRSR" id="PIRSR640255-2"/>
    </source>
</evidence>
<evidence type="ECO:0000259" key="8">
    <source>
        <dbReference type="SMART" id="SM00892"/>
    </source>
</evidence>
<dbReference type="GO" id="GO:0000014">
    <property type="term" value="F:single-stranded DNA endodeoxyribonuclease activity"/>
    <property type="evidence" value="ECO:0007669"/>
    <property type="project" value="TreeGrafter"/>
</dbReference>
<dbReference type="PANTHER" id="PTHR13966">
    <property type="entry name" value="ENDONUCLEASE RELATED"/>
    <property type="match status" value="1"/>
</dbReference>
<dbReference type="GO" id="GO:0005634">
    <property type="term" value="C:nucleus"/>
    <property type="evidence" value="ECO:0007669"/>
    <property type="project" value="TreeGrafter"/>
</dbReference>
<dbReference type="AlphaFoldDB" id="A0A0A1WH44"/>
<feature type="region of interest" description="Disordered" evidence="6">
    <location>
        <begin position="1"/>
        <end position="23"/>
    </location>
</feature>
<dbReference type="GO" id="GO:0004521">
    <property type="term" value="F:RNA endonuclease activity"/>
    <property type="evidence" value="ECO:0007669"/>
    <property type="project" value="TreeGrafter"/>
</dbReference>
<dbReference type="GO" id="GO:0003676">
    <property type="term" value="F:nucleic acid binding"/>
    <property type="evidence" value="ECO:0007669"/>
    <property type="project" value="InterPro"/>
</dbReference>
<dbReference type="GO" id="GO:0006309">
    <property type="term" value="P:apoptotic DNA fragmentation"/>
    <property type="evidence" value="ECO:0007669"/>
    <property type="project" value="TreeGrafter"/>
</dbReference>
<proteinExistence type="inferred from homology"/>
<dbReference type="Gene3D" id="3.40.570.10">
    <property type="entry name" value="Extracellular Endonuclease, subunit A"/>
    <property type="match status" value="1"/>
</dbReference>
<comment type="similarity">
    <text evidence="1">Belongs to the DNA/RNA non-specific endonuclease family.</text>
</comment>
<dbReference type="CDD" id="cd00091">
    <property type="entry name" value="NUC"/>
    <property type="match status" value="1"/>
</dbReference>
<keyword evidence="2" id="KW-0540">Nuclease</keyword>
<dbReference type="SUPFAM" id="SSF54060">
    <property type="entry name" value="His-Me finger endonucleases"/>
    <property type="match status" value="1"/>
</dbReference>
<reference evidence="9" key="1">
    <citation type="submission" date="2014-11" db="EMBL/GenBank/DDBJ databases">
        <authorList>
            <person name="Geib S."/>
        </authorList>
    </citation>
    <scope>NUCLEOTIDE SEQUENCE</scope>
</reference>
<evidence type="ECO:0000256" key="4">
    <source>
        <dbReference type="PIRSR" id="PIRSR640255-1"/>
    </source>
</evidence>
<feature type="compositionally biased region" description="Polar residues" evidence="6">
    <location>
        <begin position="1"/>
        <end position="14"/>
    </location>
</feature>